<dbReference type="Gene3D" id="2.60.120.620">
    <property type="entry name" value="q2cbj1_9rhob like domain"/>
    <property type="match status" value="1"/>
</dbReference>
<proteinExistence type="predicted"/>
<dbReference type="Pfam" id="PF13759">
    <property type="entry name" value="2OG-FeII_Oxy_5"/>
    <property type="match status" value="1"/>
</dbReference>
<dbReference type="STRING" id="604088.SAMN04488060_1916"/>
<dbReference type="InterPro" id="IPR039340">
    <property type="entry name" value="Tfc4/TFIIIC-102/Sfc4"/>
</dbReference>
<dbReference type="GO" id="GO:0006383">
    <property type="term" value="P:transcription by RNA polymerase III"/>
    <property type="evidence" value="ECO:0007669"/>
    <property type="project" value="InterPro"/>
</dbReference>
<protein>
    <submittedName>
        <fullName evidence="2">TPR repeat-containing protein</fullName>
    </submittedName>
</protein>
<dbReference type="GO" id="GO:0000127">
    <property type="term" value="C:transcription factor TFIIIC complex"/>
    <property type="evidence" value="ECO:0007669"/>
    <property type="project" value="TreeGrafter"/>
</dbReference>
<dbReference type="PANTHER" id="PTHR23082:SF0">
    <property type="entry name" value="GENERAL TRANSCRIPTION FACTOR 3C POLYPEPTIDE 3"/>
    <property type="match status" value="1"/>
</dbReference>
<reference evidence="3" key="1">
    <citation type="submission" date="2016-10" db="EMBL/GenBank/DDBJ databases">
        <authorList>
            <person name="Varghese N."/>
            <person name="Submissions S."/>
        </authorList>
    </citation>
    <scope>NUCLEOTIDE SEQUENCE [LARGE SCALE GENOMIC DNA]</scope>
    <source>
        <strain evidence="3">CGMCC 1.7715</strain>
    </source>
</reference>
<dbReference type="PANTHER" id="PTHR23082">
    <property type="entry name" value="TRANSCRIPTION INITIATION FACTOR IIIC TFIIIC , POLYPEPTIDE 3-RELATED"/>
    <property type="match status" value="1"/>
</dbReference>
<dbReference type="EMBL" id="FOWZ01000003">
    <property type="protein sequence ID" value="SFP22170.1"/>
    <property type="molecule type" value="Genomic_DNA"/>
</dbReference>
<dbReference type="AlphaFoldDB" id="A0A1I5NKJ4"/>
<dbReference type="RefSeq" id="WP_090480660.1">
    <property type="nucleotide sequence ID" value="NZ_FOWZ01000003.1"/>
</dbReference>
<evidence type="ECO:0000256" key="1">
    <source>
        <dbReference type="PROSITE-ProRule" id="PRU00339"/>
    </source>
</evidence>
<feature type="repeat" description="TPR" evidence="1">
    <location>
        <begin position="37"/>
        <end position="70"/>
    </location>
</feature>
<evidence type="ECO:0000313" key="2">
    <source>
        <dbReference type="EMBL" id="SFP22170.1"/>
    </source>
</evidence>
<evidence type="ECO:0000313" key="3">
    <source>
        <dbReference type="Proteomes" id="UP000199331"/>
    </source>
</evidence>
<name>A0A1I5NKJ4_9SPHN</name>
<dbReference type="SUPFAM" id="SSF48452">
    <property type="entry name" value="TPR-like"/>
    <property type="match status" value="1"/>
</dbReference>
<sequence>MDSEALIQNAIAARNAGLGGEWIARLQSGIELDAANPRLWHTLGTLFRAELDSERAIAAFNKAVQLDPSSLVSRHALARATLESGQPAVALYDAALALDPGNQALVLGKASALAGLGEADRSIALLESYLKNSPNDLDTHRQLVETRVARGEGPAAFRTLNAAIDASPNDIGLLTLKLDLLHAGEDFERLLQFADELERRLGPGPGLATYQAIAASETGRTERADRHFSSLQPVSAPALASHVMRHLVRDGRIDAAIALGTAVTGQDGDQHVWPWLGLAWQMADDPRADWLFGQPGLIETYDVLDSDEVQQLGSILRAIHTAREGFLGQSVRGGTQTDGPLLARSEPEIQSLRLKLIDTVGSHIEALPMVPGHPVLQRKPDKVRIIGSWSVLLRAGSGYHTNHVHPNGLFSSALYIDLPETLGQSSEEGMLVLGEPPKELGLEQEPFRKILPRRGRLALFPSILFHGTTPFTEGERLSVAFDIAP</sequence>
<dbReference type="OrthoDB" id="9783136at2"/>
<dbReference type="Proteomes" id="UP000199331">
    <property type="component" value="Unassembled WGS sequence"/>
</dbReference>
<dbReference type="InterPro" id="IPR019734">
    <property type="entry name" value="TPR_rpt"/>
</dbReference>
<accession>A0A1I5NKJ4</accession>
<gene>
    <name evidence="2" type="ORF">SAMN04488060_1916</name>
</gene>
<keyword evidence="3" id="KW-1185">Reference proteome</keyword>
<dbReference type="InterPro" id="IPR012668">
    <property type="entry name" value="CHP02466"/>
</dbReference>
<organism evidence="2 3">
    <name type="scientific">Qipengyuania nanhaisediminis</name>
    <dbReference type="NCBI Taxonomy" id="604088"/>
    <lineage>
        <taxon>Bacteria</taxon>
        <taxon>Pseudomonadati</taxon>
        <taxon>Pseudomonadota</taxon>
        <taxon>Alphaproteobacteria</taxon>
        <taxon>Sphingomonadales</taxon>
        <taxon>Erythrobacteraceae</taxon>
        <taxon>Qipengyuania</taxon>
    </lineage>
</organism>
<dbReference type="Gene3D" id="1.25.40.10">
    <property type="entry name" value="Tetratricopeptide repeat domain"/>
    <property type="match status" value="1"/>
</dbReference>
<dbReference type="Pfam" id="PF14559">
    <property type="entry name" value="TPR_19"/>
    <property type="match status" value="1"/>
</dbReference>
<dbReference type="Pfam" id="PF13181">
    <property type="entry name" value="TPR_8"/>
    <property type="match status" value="1"/>
</dbReference>
<dbReference type="PROSITE" id="PS50005">
    <property type="entry name" value="TPR"/>
    <property type="match status" value="1"/>
</dbReference>
<keyword evidence="1" id="KW-0802">TPR repeat</keyword>
<dbReference type="InterPro" id="IPR011990">
    <property type="entry name" value="TPR-like_helical_dom_sf"/>
</dbReference>